<protein>
    <recommendedName>
        <fullName evidence="2">Sulfatase N-terminal domain-containing protein</fullName>
    </recommendedName>
</protein>
<dbReference type="EMBL" id="UINC01170204">
    <property type="protein sequence ID" value="SVD74134.1"/>
    <property type="molecule type" value="Genomic_DNA"/>
</dbReference>
<dbReference type="PANTHER" id="PTHR10151:SF120">
    <property type="entry name" value="BIS(5'-ADENOSYL)-TRIPHOSPHATASE"/>
    <property type="match status" value="1"/>
</dbReference>
<evidence type="ECO:0000313" key="1">
    <source>
        <dbReference type="EMBL" id="SVD74134.1"/>
    </source>
</evidence>
<dbReference type="AlphaFoldDB" id="A0A382XTB0"/>
<dbReference type="InterPro" id="IPR002591">
    <property type="entry name" value="Phosphodiest/P_Trfase"/>
</dbReference>
<dbReference type="SUPFAM" id="SSF53649">
    <property type="entry name" value="Alkaline phosphatase-like"/>
    <property type="match status" value="1"/>
</dbReference>
<proteinExistence type="predicted"/>
<dbReference type="GO" id="GO:0016787">
    <property type="term" value="F:hydrolase activity"/>
    <property type="evidence" value="ECO:0007669"/>
    <property type="project" value="UniProtKB-ARBA"/>
</dbReference>
<organism evidence="1">
    <name type="scientific">marine metagenome</name>
    <dbReference type="NCBI Taxonomy" id="408172"/>
    <lineage>
        <taxon>unclassified sequences</taxon>
        <taxon>metagenomes</taxon>
        <taxon>ecological metagenomes</taxon>
    </lineage>
</organism>
<feature type="non-terminal residue" evidence="1">
    <location>
        <position position="185"/>
    </location>
</feature>
<evidence type="ECO:0008006" key="2">
    <source>
        <dbReference type="Google" id="ProtNLM"/>
    </source>
</evidence>
<dbReference type="InterPro" id="IPR017850">
    <property type="entry name" value="Alkaline_phosphatase_core_sf"/>
</dbReference>
<name>A0A382XTB0_9ZZZZ</name>
<dbReference type="Pfam" id="PF01663">
    <property type="entry name" value="Phosphodiest"/>
    <property type="match status" value="1"/>
</dbReference>
<gene>
    <name evidence="1" type="ORF">METZ01_LOCUS426988</name>
</gene>
<dbReference type="PANTHER" id="PTHR10151">
    <property type="entry name" value="ECTONUCLEOTIDE PYROPHOSPHATASE/PHOSPHODIESTERASE"/>
    <property type="match status" value="1"/>
</dbReference>
<sequence>MVSFDGFRYDYMNWTETPNFDYVEKNGVKADGLIPVFPSLTFPNHYAIATGAYAGTHNITGNSFYDKNLQQNYSMYDRDAVRDPRFYKSEPIWVTAERQGIKTASFFWVGTEAPIRGVSPSIFKYYDGDISFETRVDSVISWFQLKEHQRPHLILLYFSEPDHTGHEYGVDKDKMIESVIKMDNL</sequence>
<accession>A0A382XTB0</accession>
<dbReference type="Gene3D" id="3.40.720.10">
    <property type="entry name" value="Alkaline Phosphatase, subunit A"/>
    <property type="match status" value="1"/>
</dbReference>
<dbReference type="CDD" id="cd16018">
    <property type="entry name" value="Enpp"/>
    <property type="match status" value="1"/>
</dbReference>
<reference evidence="1" key="1">
    <citation type="submission" date="2018-05" db="EMBL/GenBank/DDBJ databases">
        <authorList>
            <person name="Lanie J.A."/>
            <person name="Ng W.-L."/>
            <person name="Kazmierczak K.M."/>
            <person name="Andrzejewski T.M."/>
            <person name="Davidsen T.M."/>
            <person name="Wayne K.J."/>
            <person name="Tettelin H."/>
            <person name="Glass J.I."/>
            <person name="Rusch D."/>
            <person name="Podicherti R."/>
            <person name="Tsui H.-C.T."/>
            <person name="Winkler M.E."/>
        </authorList>
    </citation>
    <scope>NUCLEOTIDE SEQUENCE</scope>
</reference>